<reference evidence="15" key="1">
    <citation type="submission" date="2016-10" db="EMBL/GenBank/DDBJ databases">
        <authorList>
            <person name="Varghese N."/>
            <person name="Submissions S."/>
        </authorList>
    </citation>
    <scope>NUCLEOTIDE SEQUENCE [LARGE SCALE GENOMIC DNA]</scope>
    <source>
        <strain evidence="15">DSM 18733</strain>
    </source>
</reference>
<evidence type="ECO:0000256" key="1">
    <source>
        <dbReference type="ARBA" id="ARBA00004382"/>
    </source>
</evidence>
<keyword evidence="5 12" id="KW-1133">Transmembrane helix</keyword>
<dbReference type="Pfam" id="PF13623">
    <property type="entry name" value="SurA_N_2"/>
    <property type="match status" value="1"/>
</dbReference>
<evidence type="ECO:0000313" key="14">
    <source>
        <dbReference type="EMBL" id="SEL64692.1"/>
    </source>
</evidence>
<dbReference type="GO" id="GO:0003755">
    <property type="term" value="F:peptidyl-prolyl cis-trans isomerase activity"/>
    <property type="evidence" value="ECO:0007669"/>
    <property type="project" value="UniProtKB-KW"/>
</dbReference>
<evidence type="ECO:0000256" key="6">
    <source>
        <dbReference type="ARBA" id="ARBA00023136"/>
    </source>
</evidence>
<evidence type="ECO:0000256" key="4">
    <source>
        <dbReference type="ARBA" id="ARBA00022692"/>
    </source>
</evidence>
<proteinExistence type="inferred from homology"/>
<evidence type="ECO:0000259" key="13">
    <source>
        <dbReference type="PROSITE" id="PS50198"/>
    </source>
</evidence>
<dbReference type="SUPFAM" id="SSF54534">
    <property type="entry name" value="FKBP-like"/>
    <property type="match status" value="1"/>
</dbReference>
<keyword evidence="2" id="KW-1003">Cell membrane</keyword>
<keyword evidence="15" id="KW-1185">Reference proteome</keyword>
<evidence type="ECO:0000313" key="15">
    <source>
        <dbReference type="Proteomes" id="UP000199421"/>
    </source>
</evidence>
<dbReference type="InterPro" id="IPR000297">
    <property type="entry name" value="PPIase_PpiC"/>
</dbReference>
<evidence type="ECO:0000256" key="5">
    <source>
        <dbReference type="ARBA" id="ARBA00022989"/>
    </source>
</evidence>
<dbReference type="Pfam" id="PF13145">
    <property type="entry name" value="Rotamase_2"/>
    <property type="match status" value="1"/>
</dbReference>
<dbReference type="Gene3D" id="3.10.50.40">
    <property type="match status" value="1"/>
</dbReference>
<dbReference type="STRING" id="407022.SAMN05661044_02976"/>
<dbReference type="Proteomes" id="UP000199421">
    <property type="component" value="Unassembled WGS sequence"/>
</dbReference>
<evidence type="ECO:0000256" key="9">
    <source>
        <dbReference type="ARBA" id="ARBA00040743"/>
    </source>
</evidence>
<dbReference type="Pfam" id="PF13616">
    <property type="entry name" value="Rotamase_3"/>
    <property type="match status" value="1"/>
</dbReference>
<protein>
    <recommendedName>
        <fullName evidence="9">Periplasmic chaperone PpiD</fullName>
    </recommendedName>
    <alternativeName>
        <fullName evidence="10">Periplasmic folding chaperone</fullName>
    </alternativeName>
</protein>
<dbReference type="InterPro" id="IPR027304">
    <property type="entry name" value="Trigger_fact/SurA_dom_sf"/>
</dbReference>
<dbReference type="OrthoDB" id="9812372at2"/>
<evidence type="ECO:0000256" key="11">
    <source>
        <dbReference type="PROSITE-ProRule" id="PRU00278"/>
    </source>
</evidence>
<evidence type="ECO:0000256" key="3">
    <source>
        <dbReference type="ARBA" id="ARBA00022519"/>
    </source>
</evidence>
<comment type="subcellular location">
    <subcellularLocation>
        <location evidence="1">Cell inner membrane</location>
        <topology evidence="1">Single-pass type II membrane protein</topology>
        <orientation evidence="1">Periplasmic side</orientation>
    </subcellularLocation>
</comment>
<evidence type="ECO:0000256" key="10">
    <source>
        <dbReference type="ARBA" id="ARBA00042775"/>
    </source>
</evidence>
<comment type="similarity">
    <text evidence="8">Belongs to the PpiD chaperone family.</text>
</comment>
<evidence type="ECO:0000256" key="12">
    <source>
        <dbReference type="SAM" id="Phobius"/>
    </source>
</evidence>
<dbReference type="GO" id="GO:0005886">
    <property type="term" value="C:plasma membrane"/>
    <property type="evidence" value="ECO:0007669"/>
    <property type="project" value="UniProtKB-SubCell"/>
</dbReference>
<evidence type="ECO:0000256" key="7">
    <source>
        <dbReference type="ARBA" id="ARBA00023186"/>
    </source>
</evidence>
<keyword evidence="11 14" id="KW-0413">Isomerase</keyword>
<keyword evidence="11" id="KW-0697">Rotamase</keyword>
<dbReference type="InterPro" id="IPR052029">
    <property type="entry name" value="PpiD_chaperone"/>
</dbReference>
<dbReference type="InterPro" id="IPR046357">
    <property type="entry name" value="PPIase_dom_sf"/>
</dbReference>
<gene>
    <name evidence="14" type="ORF">SAMN05661044_02976</name>
</gene>
<dbReference type="RefSeq" id="WP_093325995.1">
    <property type="nucleotide sequence ID" value="NZ_FOAF01000003.1"/>
</dbReference>
<keyword evidence="3" id="KW-0997">Cell inner membrane</keyword>
<accession>A0A1H7RWU0</accession>
<feature type="domain" description="PpiC" evidence="13">
    <location>
        <begin position="346"/>
        <end position="443"/>
    </location>
</feature>
<evidence type="ECO:0000256" key="8">
    <source>
        <dbReference type="ARBA" id="ARBA00038408"/>
    </source>
</evidence>
<dbReference type="PROSITE" id="PS50198">
    <property type="entry name" value="PPIC_PPIASE_2"/>
    <property type="match status" value="1"/>
</dbReference>
<dbReference type="PANTHER" id="PTHR47529:SF1">
    <property type="entry name" value="PERIPLASMIC CHAPERONE PPID"/>
    <property type="match status" value="1"/>
</dbReference>
<keyword evidence="4 12" id="KW-0812">Transmembrane</keyword>
<dbReference type="PANTHER" id="PTHR47529">
    <property type="entry name" value="PEPTIDYL-PROLYL CIS-TRANS ISOMERASE D"/>
    <property type="match status" value="1"/>
</dbReference>
<evidence type="ECO:0000256" key="2">
    <source>
        <dbReference type="ARBA" id="ARBA00022475"/>
    </source>
</evidence>
<dbReference type="AlphaFoldDB" id="A0A1H7RWU0"/>
<dbReference type="SUPFAM" id="SSF109998">
    <property type="entry name" value="Triger factor/SurA peptide-binding domain-like"/>
    <property type="match status" value="1"/>
</dbReference>
<name>A0A1H7RWU0_OLID1</name>
<organism evidence="14 15">
    <name type="scientific">Olivibacter domesticus</name>
    <name type="common">Pseudosphingobacterium domesticum</name>
    <dbReference type="NCBI Taxonomy" id="407022"/>
    <lineage>
        <taxon>Bacteria</taxon>
        <taxon>Pseudomonadati</taxon>
        <taxon>Bacteroidota</taxon>
        <taxon>Sphingobacteriia</taxon>
        <taxon>Sphingobacteriales</taxon>
        <taxon>Sphingobacteriaceae</taxon>
        <taxon>Olivibacter</taxon>
    </lineage>
</organism>
<feature type="transmembrane region" description="Helical" evidence="12">
    <location>
        <begin position="12"/>
        <end position="32"/>
    </location>
</feature>
<dbReference type="EMBL" id="FOAF01000003">
    <property type="protein sequence ID" value="SEL64692.1"/>
    <property type="molecule type" value="Genomic_DNA"/>
</dbReference>
<keyword evidence="6 12" id="KW-0472">Membrane</keyword>
<keyword evidence="7" id="KW-0143">Chaperone</keyword>
<sequence length="701" mass="76604">MGLMTFLRNRAGIIIVVIIGLAIVAFLLGDVIRFGTPFWASHQNEVGSIDGESISYQDFNNQVEQSTNNMRQQMGGNMSPQMSAYAVEDAWNQNLRRLLLNKELERIGLSVGKNELQDMVTGKNPSPMIVQNFGNPQTGQVDMAQLNQFLSNVAKEPANSELGNQWEGFLKAMKEGKLQQKYNNLIQNSVYVTSLEANEDYNQRNKIANFSYVLLDYASLPDKDVKPSDADYQKFYDEHKTSFKNEAETRSFEYVVFNAKPTAQDTVLAKETVTKLTKELATSTNDSLFAASNSEQKRPVAYIKKGTLSPALDSLVFSAAAGTTVGPVYTNGVYESAKVLDVRNSPDSVTARHILLNPATEGGIDKAKAKADSIKNLIVNGGNFAALAVEFGTDGTKDNGGELGTFARGSMIPAFEDAVFNAKPGDVFVLNTQYGVHIIKVDAQKGMSKVVKAAIIDKSVTSSNETLRAAYSKASDFFGKANGKDFNEAAKKAGLTVDHAENIAPMQPSIQNLESPRELIKWAFKADKGDLTDKVYELDNQYVVAKLTSIRPKGQLSLADVKKEIEPAVLNKVKAAQLEQKLNGALKGAKSINEVAQKVGKTAKAEQNIVFANPVLPGVAQENKVVGTVFGLQPKQLSKPIEGTQGVYVVEATDFVNPPALTDINRQKQQVSQQVKQRAANQAFQALLDKAEITDNRVRFY</sequence>